<name>A0A0F3Q9Y6_RICBE</name>
<dbReference type="InterPro" id="IPR009656">
    <property type="entry name" value="PHB_depo_C"/>
</dbReference>
<evidence type="ECO:0000313" key="3">
    <source>
        <dbReference type="Proteomes" id="UP000033661"/>
    </source>
</evidence>
<dbReference type="InterPro" id="IPR029058">
    <property type="entry name" value="AB_hydrolase_fold"/>
</dbReference>
<dbReference type="AlphaFoldDB" id="A0A0F3Q9Y6"/>
<dbReference type="EC" id="3.1.1.-" evidence="2"/>
<gene>
    <name evidence="2" type="primary">phaZ</name>
    <name evidence="2" type="ORF">RBEAN4_0340</name>
</gene>
<dbReference type="InterPro" id="IPR010915">
    <property type="entry name" value="PHB_depoly_PhaZ"/>
</dbReference>
<evidence type="ECO:0000259" key="1">
    <source>
        <dbReference type="Pfam" id="PF06850"/>
    </source>
</evidence>
<proteinExistence type="predicted"/>
<dbReference type="GO" id="GO:0016787">
    <property type="term" value="F:hydrolase activity"/>
    <property type="evidence" value="ECO:0007669"/>
    <property type="project" value="UniProtKB-KW"/>
</dbReference>
<dbReference type="PANTHER" id="PTHR36837:SF4">
    <property type="entry name" value="BLR0908 PROTEIN"/>
    <property type="match status" value="1"/>
</dbReference>
<dbReference type="PATRIC" id="fig|1359193.3.peg.322"/>
<dbReference type="PANTHER" id="PTHR36837">
    <property type="entry name" value="POLY(3-HYDROXYALKANOATE) POLYMERASE SUBUNIT PHAC"/>
    <property type="match status" value="1"/>
</dbReference>
<dbReference type="PIRSF" id="PIRSF020818">
    <property type="entry name" value="PHB_depoly_PhaZ"/>
    <property type="match status" value="1"/>
</dbReference>
<dbReference type="Proteomes" id="UP000033661">
    <property type="component" value="Unassembled WGS sequence"/>
</dbReference>
<evidence type="ECO:0000313" key="2">
    <source>
        <dbReference type="EMBL" id="KJV89363.1"/>
    </source>
</evidence>
<keyword evidence="3" id="KW-1185">Reference proteome</keyword>
<dbReference type="Pfam" id="PF06850">
    <property type="entry name" value="PHB_depo_C"/>
    <property type="match status" value="1"/>
</dbReference>
<dbReference type="SUPFAM" id="SSF53474">
    <property type="entry name" value="alpha/beta-Hydrolases"/>
    <property type="match status" value="1"/>
</dbReference>
<protein>
    <submittedName>
        <fullName evidence="2">Polyhydroxyalkanoate depolymerase, intracellular family protein</fullName>
        <ecNumber evidence="2">3.1.1.-</ecNumber>
    </submittedName>
</protein>
<sequence>MINYDLNTNYTYYMLEGLRAQIAPMHLGIKILKEAYERESLEENGFARIMHSYLTLCERMTRKYEKPEFNILETTIDNKTYKINEKVILKKPFCELRHFEKVGFKSVLPKLLIVAPMAGHHATLLRSTVQELLPYTDVYITDWTEANYVPLEAGSFDMDDYIDYVMEFINFLGPNVHTMAVCQPTVPLLAAISLMSKDNSPNVPSSMILMGGPIDARKNPTAVNEFALSKSLEWFCKMVTMQVPPNYPGHGRKVYPGFLQLAGFVSLNLFRHIDSHLELWQNLLNCDYQKADHTIKFYDEYLAAMDMPAEFYLQTIDEVFQQFSLARGKLVSEQRPIDLKNITKCAALLGIEGELDDIAAVGQTKAALKLCSNIPESMKKYHLQKGAGHYGVFSGSKFKQFIVPVIKSFIYDFDQANFKQPKAKMV</sequence>
<dbReference type="NCBIfam" id="TIGR01849">
    <property type="entry name" value="PHB_depoly_PhaZ"/>
    <property type="match status" value="1"/>
</dbReference>
<comment type="caution">
    <text evidence="2">The sequence shown here is derived from an EMBL/GenBank/DDBJ whole genome shotgun (WGS) entry which is preliminary data.</text>
</comment>
<reference evidence="2 3" key="1">
    <citation type="submission" date="2015-02" db="EMBL/GenBank/DDBJ databases">
        <title>Genome Sequencing of Rickettsiales.</title>
        <authorList>
            <person name="Daugherty S.C."/>
            <person name="Su Q."/>
            <person name="Abolude K."/>
            <person name="Beier-Sexton M."/>
            <person name="Carlyon J.A."/>
            <person name="Carter R."/>
            <person name="Day N.P."/>
            <person name="Dumler S.J."/>
            <person name="Dyachenko V."/>
            <person name="Godinez A."/>
            <person name="Kurtti T.J."/>
            <person name="Lichay M."/>
            <person name="Mullins K.E."/>
            <person name="Ott S."/>
            <person name="Pappas-Brown V."/>
            <person name="Paris D.H."/>
            <person name="Patel P."/>
            <person name="Richards A.L."/>
            <person name="Sadzewicz L."/>
            <person name="Sears K."/>
            <person name="Seidman D."/>
            <person name="Sengamalay N."/>
            <person name="Stenos J."/>
            <person name="Tallon L.J."/>
            <person name="Vincent G."/>
            <person name="Fraser C.M."/>
            <person name="Munderloh U."/>
            <person name="Dunning-Hotopp J.C."/>
        </authorList>
    </citation>
    <scope>NUCLEOTIDE SEQUENCE [LARGE SCALE GENOMIC DNA]</scope>
    <source>
        <strain evidence="2 3">RML An4</strain>
    </source>
</reference>
<feature type="domain" description="PHB de-polymerase C-terminal" evidence="1">
    <location>
        <begin position="211"/>
        <end position="413"/>
    </location>
</feature>
<organism evidence="2 3">
    <name type="scientific">Rickettsia bellii str. RML An4</name>
    <dbReference type="NCBI Taxonomy" id="1359193"/>
    <lineage>
        <taxon>Bacteria</taxon>
        <taxon>Pseudomonadati</taxon>
        <taxon>Pseudomonadota</taxon>
        <taxon>Alphaproteobacteria</taxon>
        <taxon>Rickettsiales</taxon>
        <taxon>Rickettsiaceae</taxon>
        <taxon>Rickettsieae</taxon>
        <taxon>Rickettsia</taxon>
        <taxon>belli group</taxon>
    </lineage>
</organism>
<dbReference type="EMBL" id="LAOI01000001">
    <property type="protein sequence ID" value="KJV89363.1"/>
    <property type="molecule type" value="Genomic_DNA"/>
</dbReference>
<keyword evidence="2" id="KW-0378">Hydrolase</keyword>
<accession>A0A0F3Q9Y6</accession>
<dbReference type="InterPro" id="IPR051321">
    <property type="entry name" value="PHA/PHB_synthase"/>
</dbReference>
<dbReference type="RefSeq" id="WP_045798779.1">
    <property type="nucleotide sequence ID" value="NZ_LAOI01000001.1"/>
</dbReference>